<reference evidence="1 2" key="1">
    <citation type="submission" date="2018-09" db="EMBL/GenBank/DDBJ databases">
        <title>Genomic Encyclopedia of Archaeal and Bacterial Type Strains, Phase II (KMG-II): from individual species to whole genera.</title>
        <authorList>
            <person name="Goeker M."/>
        </authorList>
    </citation>
    <scope>NUCLEOTIDE SEQUENCE [LARGE SCALE GENOMIC DNA]</scope>
    <source>
        <strain evidence="1 2">DSM 17008</strain>
    </source>
</reference>
<dbReference type="EMBL" id="RAPK01000011">
    <property type="protein sequence ID" value="RKD69712.1"/>
    <property type="molecule type" value="Genomic_DNA"/>
</dbReference>
<evidence type="ECO:0000313" key="2">
    <source>
        <dbReference type="Proteomes" id="UP000285120"/>
    </source>
</evidence>
<organism evidence="1 2">
    <name type="scientific">Sinobaca qinghaiensis</name>
    <dbReference type="NCBI Taxonomy" id="342944"/>
    <lineage>
        <taxon>Bacteria</taxon>
        <taxon>Bacillati</taxon>
        <taxon>Bacillota</taxon>
        <taxon>Bacilli</taxon>
        <taxon>Bacillales</taxon>
        <taxon>Sporolactobacillaceae</taxon>
        <taxon>Sinobaca</taxon>
    </lineage>
</organism>
<comment type="caution">
    <text evidence="1">The sequence shown here is derived from an EMBL/GenBank/DDBJ whole genome shotgun (WGS) entry which is preliminary data.</text>
</comment>
<keyword evidence="2" id="KW-1185">Reference proteome</keyword>
<dbReference type="AlphaFoldDB" id="A0A419UX39"/>
<name>A0A419UX39_9BACL</name>
<proteinExistence type="predicted"/>
<accession>A0A419UX39</accession>
<sequence length="61" mass="7282">MGDNIVKHFMVNVPSQDTKEGRLTHTVEIEQEWLDVMHELIEDGMTKEMFQRFISDFKKNK</sequence>
<gene>
    <name evidence="1" type="ORF">ATL39_3139</name>
</gene>
<dbReference type="RefSeq" id="WP_120194270.1">
    <property type="nucleotide sequence ID" value="NZ_RAPK01000011.1"/>
</dbReference>
<protein>
    <submittedName>
        <fullName evidence="1">Uncharacterized protein</fullName>
    </submittedName>
</protein>
<dbReference type="Proteomes" id="UP000285120">
    <property type="component" value="Unassembled WGS sequence"/>
</dbReference>
<evidence type="ECO:0000313" key="1">
    <source>
        <dbReference type="EMBL" id="RKD69712.1"/>
    </source>
</evidence>